<comment type="caution">
    <text evidence="9">The sequence shown here is derived from an EMBL/GenBank/DDBJ whole genome shotgun (WGS) entry which is preliminary data.</text>
</comment>
<evidence type="ECO:0000256" key="3">
    <source>
        <dbReference type="ARBA" id="ARBA00012239"/>
    </source>
</evidence>
<dbReference type="InterPro" id="IPR015422">
    <property type="entry name" value="PyrdxlP-dep_Trfase_small"/>
</dbReference>
<dbReference type="EC" id="2.8.1.7" evidence="3"/>
<dbReference type="InterPro" id="IPR015424">
    <property type="entry name" value="PyrdxlP-dep_Trfase"/>
</dbReference>
<keyword evidence="5" id="KW-0663">Pyridoxal phosphate</keyword>
<dbReference type="Gene3D" id="3.90.1150.10">
    <property type="entry name" value="Aspartate Aminotransferase, domain 1"/>
    <property type="match status" value="1"/>
</dbReference>
<evidence type="ECO:0000313" key="10">
    <source>
        <dbReference type="Proteomes" id="UP000070449"/>
    </source>
</evidence>
<dbReference type="GO" id="GO:0031071">
    <property type="term" value="F:cysteine desulfurase activity"/>
    <property type="evidence" value="ECO:0007669"/>
    <property type="project" value="UniProtKB-EC"/>
</dbReference>
<dbReference type="InterPro" id="IPR020578">
    <property type="entry name" value="Aminotrans_V_PyrdxlP_BS"/>
</dbReference>
<proteinExistence type="inferred from homology"/>
<dbReference type="EMBL" id="JYPD01000010">
    <property type="protein sequence ID" value="KXK10021.1"/>
    <property type="molecule type" value="Genomic_DNA"/>
</dbReference>
<dbReference type="CDD" id="cd06453">
    <property type="entry name" value="SufS_like"/>
    <property type="match status" value="1"/>
</dbReference>
<dbReference type="Proteomes" id="UP000070449">
    <property type="component" value="Unassembled WGS sequence"/>
</dbReference>
<dbReference type="PANTHER" id="PTHR43586">
    <property type="entry name" value="CYSTEINE DESULFURASE"/>
    <property type="match status" value="1"/>
</dbReference>
<evidence type="ECO:0000256" key="2">
    <source>
        <dbReference type="ARBA" id="ARBA00010447"/>
    </source>
</evidence>
<dbReference type="Pfam" id="PF00266">
    <property type="entry name" value="Aminotran_5"/>
    <property type="match status" value="1"/>
</dbReference>
<comment type="catalytic activity">
    <reaction evidence="6">
        <text>(sulfur carrier)-H + L-cysteine = (sulfur carrier)-SH + L-alanine</text>
        <dbReference type="Rhea" id="RHEA:43892"/>
        <dbReference type="Rhea" id="RHEA-COMP:14737"/>
        <dbReference type="Rhea" id="RHEA-COMP:14739"/>
        <dbReference type="ChEBI" id="CHEBI:29917"/>
        <dbReference type="ChEBI" id="CHEBI:35235"/>
        <dbReference type="ChEBI" id="CHEBI:57972"/>
        <dbReference type="ChEBI" id="CHEBI:64428"/>
        <dbReference type="EC" id="2.8.1.7"/>
    </reaction>
</comment>
<sequence length="405" mass="44591">MNKEDFPILNFHNELVYLDSAATSQKPQVVIDSLTNFYTFENANVHRGLYSLSEQATAKYEEARIIVAKHFGVSPEEIIFTSGTTAGLNYVSLSLIPDLIIAGEENVLLTSKMEHHASMLPIQQASVNNNIKIDYLGLDDNYQLDLEELEAKLKQGNVRALALTHMSNVLGTITPIATVVKLVRLLSPETIIIVDGAQYAPHYQLDLHKLDVDFYALSGHKMLGPTGIGVLYGKSELLRKMNPAIVGGGMINKVDYLQSSWADIPAKHEAGTPNIAGAIALAEAIRYLQKIGMHKVVAHEEELTSYLIAKLISIEGVSILGPESSQDRGGVVSFNVDKVHAHDIAQLLAERNIAVRAGHHCNQILLRDVLKTSATVRASIYLYNDYQDIDKLAATLVESIKKFRK</sequence>
<reference evidence="9 10" key="1">
    <citation type="submission" date="2015-02" db="EMBL/GenBank/DDBJ databases">
        <title>Improved understanding of the partial-nitritation anammox process through 23 genomes representing the majority of the microbial community.</title>
        <authorList>
            <person name="Speth D.R."/>
            <person name="In T Zandt M."/>
            <person name="Guerrero Cruz S."/>
            <person name="Jetten M.S."/>
            <person name="Dutilh B.E."/>
        </authorList>
    </citation>
    <scope>NUCLEOTIDE SEQUENCE [LARGE SCALE GENOMIC DNA]</scope>
    <source>
        <strain evidence="9">OLB21</strain>
    </source>
</reference>
<evidence type="ECO:0000256" key="6">
    <source>
        <dbReference type="ARBA" id="ARBA00050776"/>
    </source>
</evidence>
<dbReference type="GO" id="GO:0030170">
    <property type="term" value="F:pyridoxal phosphate binding"/>
    <property type="evidence" value="ECO:0007669"/>
    <property type="project" value="InterPro"/>
</dbReference>
<evidence type="ECO:0000313" key="9">
    <source>
        <dbReference type="EMBL" id="KXK10021.1"/>
    </source>
</evidence>
<dbReference type="PANTHER" id="PTHR43586:SF8">
    <property type="entry name" value="CYSTEINE DESULFURASE 1, CHLOROPLASTIC"/>
    <property type="match status" value="1"/>
</dbReference>
<dbReference type="Gene3D" id="3.40.640.10">
    <property type="entry name" value="Type I PLP-dependent aspartate aminotransferase-like (Major domain)"/>
    <property type="match status" value="1"/>
</dbReference>
<comment type="similarity">
    <text evidence="2">Belongs to the class-V pyridoxal-phosphate-dependent aminotransferase family. Csd subfamily.</text>
</comment>
<organism evidence="9 10">
    <name type="scientific">candidate division WS6 bacterium OLB21</name>
    <dbReference type="NCBI Taxonomy" id="1617427"/>
    <lineage>
        <taxon>Bacteria</taxon>
        <taxon>Candidatus Dojkabacteria</taxon>
    </lineage>
</organism>
<evidence type="ECO:0000256" key="7">
    <source>
        <dbReference type="RuleBase" id="RU004504"/>
    </source>
</evidence>
<evidence type="ECO:0000256" key="5">
    <source>
        <dbReference type="ARBA" id="ARBA00022898"/>
    </source>
</evidence>
<evidence type="ECO:0000259" key="8">
    <source>
        <dbReference type="Pfam" id="PF00266"/>
    </source>
</evidence>
<feature type="domain" description="Aminotransferase class V" evidence="8">
    <location>
        <begin position="16"/>
        <end position="392"/>
    </location>
</feature>
<dbReference type="InterPro" id="IPR000192">
    <property type="entry name" value="Aminotrans_V_dom"/>
</dbReference>
<dbReference type="PROSITE" id="PS00595">
    <property type="entry name" value="AA_TRANSFER_CLASS_5"/>
    <property type="match status" value="1"/>
</dbReference>
<accession>A0A136KKR7</accession>
<dbReference type="GO" id="GO:0006534">
    <property type="term" value="P:cysteine metabolic process"/>
    <property type="evidence" value="ECO:0007669"/>
    <property type="project" value="InterPro"/>
</dbReference>
<dbReference type="PATRIC" id="fig|1617427.3.peg.108"/>
<dbReference type="SUPFAM" id="SSF53383">
    <property type="entry name" value="PLP-dependent transferases"/>
    <property type="match status" value="1"/>
</dbReference>
<dbReference type="STRING" id="1617427.UZ20_WS6002000102"/>
<protein>
    <recommendedName>
        <fullName evidence="3">cysteine desulfurase</fullName>
        <ecNumber evidence="3">2.8.1.7</ecNumber>
    </recommendedName>
</protein>
<evidence type="ECO:0000256" key="1">
    <source>
        <dbReference type="ARBA" id="ARBA00001933"/>
    </source>
</evidence>
<dbReference type="InterPro" id="IPR015421">
    <property type="entry name" value="PyrdxlP-dep_Trfase_major"/>
</dbReference>
<evidence type="ECO:0000256" key="4">
    <source>
        <dbReference type="ARBA" id="ARBA00022679"/>
    </source>
</evidence>
<gene>
    <name evidence="9" type="primary">csd_1</name>
    <name evidence="9" type="ORF">UZ20_WS6002000102</name>
</gene>
<dbReference type="InterPro" id="IPR010970">
    <property type="entry name" value="Cys_dSase_SufS"/>
</dbReference>
<name>A0A136KKR7_9BACT</name>
<comment type="cofactor">
    <cofactor evidence="1 7">
        <name>pyridoxal 5'-phosphate</name>
        <dbReference type="ChEBI" id="CHEBI:597326"/>
    </cofactor>
</comment>
<dbReference type="AlphaFoldDB" id="A0A136KKR7"/>
<keyword evidence="4 9" id="KW-0808">Transferase</keyword>